<keyword evidence="7" id="KW-1185">Reference proteome</keyword>
<reference evidence="6 7" key="1">
    <citation type="journal article" date="2010" name="Stand. Genomic Sci.">
        <title>Complete genome sequence of Coraliomargarita akajimensis type strain (04OKA010-24).</title>
        <authorList>
            <person name="Mavromatis K."/>
            <person name="Abt B."/>
            <person name="Brambilla E."/>
            <person name="Lapidus A."/>
            <person name="Copeland A."/>
            <person name="Deshpande S."/>
            <person name="Nolan M."/>
            <person name="Lucas S."/>
            <person name="Tice H."/>
            <person name="Cheng J.F."/>
            <person name="Han C."/>
            <person name="Detter J.C."/>
            <person name="Woyke T."/>
            <person name="Goodwin L."/>
            <person name="Pitluck S."/>
            <person name="Held B."/>
            <person name="Brettin T."/>
            <person name="Tapia R."/>
            <person name="Ivanova N."/>
            <person name="Mikhailova N."/>
            <person name="Pati A."/>
            <person name="Liolios K."/>
            <person name="Chen A."/>
            <person name="Palaniappan K."/>
            <person name="Land M."/>
            <person name="Hauser L."/>
            <person name="Chang Y.J."/>
            <person name="Jeffries C.D."/>
            <person name="Rohde M."/>
            <person name="Goker M."/>
            <person name="Bristow J."/>
            <person name="Eisen J.A."/>
            <person name="Markowitz V."/>
            <person name="Hugenholtz P."/>
            <person name="Klenk H.P."/>
            <person name="Kyrpides N.C."/>
        </authorList>
    </citation>
    <scope>NUCLEOTIDE SEQUENCE [LARGE SCALE GENOMIC DNA]</scope>
    <source>
        <strain evidence="7">DSM 45221 / IAM 15411 / JCM 23193 / KCTC 12865</strain>
    </source>
</reference>
<organism evidence="6 7">
    <name type="scientific">Coraliomargarita akajimensis (strain DSM 45221 / IAM 15411 / JCM 23193 / KCTC 12865 / 04OKA010-24)</name>
    <dbReference type="NCBI Taxonomy" id="583355"/>
    <lineage>
        <taxon>Bacteria</taxon>
        <taxon>Pseudomonadati</taxon>
        <taxon>Verrucomicrobiota</taxon>
        <taxon>Opitutia</taxon>
        <taxon>Puniceicoccales</taxon>
        <taxon>Coraliomargaritaceae</taxon>
        <taxon>Coraliomargarita</taxon>
    </lineage>
</organism>
<dbReference type="EMBL" id="CP001998">
    <property type="protein sequence ID" value="ADE53492.1"/>
    <property type="molecule type" value="Genomic_DNA"/>
</dbReference>
<dbReference type="InterPro" id="IPR003439">
    <property type="entry name" value="ABC_transporter-like_ATP-bd"/>
</dbReference>
<evidence type="ECO:0000256" key="3">
    <source>
        <dbReference type="ARBA" id="ARBA00022741"/>
    </source>
</evidence>
<accession>D5EN57</accession>
<evidence type="ECO:0000313" key="7">
    <source>
        <dbReference type="Proteomes" id="UP000000925"/>
    </source>
</evidence>
<gene>
    <name evidence="6" type="ordered locus">Caka_0467</name>
</gene>
<keyword evidence="4" id="KW-0067">ATP-binding</keyword>
<evidence type="ECO:0000313" key="6">
    <source>
        <dbReference type="EMBL" id="ADE53492.1"/>
    </source>
</evidence>
<dbReference type="SMART" id="SM00382">
    <property type="entry name" value="AAA"/>
    <property type="match status" value="1"/>
</dbReference>
<protein>
    <submittedName>
        <fullName evidence="6">ABC transporter related protein</fullName>
    </submittedName>
</protein>
<evidence type="ECO:0000256" key="2">
    <source>
        <dbReference type="ARBA" id="ARBA00022448"/>
    </source>
</evidence>
<evidence type="ECO:0000256" key="4">
    <source>
        <dbReference type="ARBA" id="ARBA00022840"/>
    </source>
</evidence>
<dbReference type="PROSITE" id="PS50893">
    <property type="entry name" value="ABC_TRANSPORTER_2"/>
    <property type="match status" value="1"/>
</dbReference>
<dbReference type="Proteomes" id="UP000000925">
    <property type="component" value="Chromosome"/>
</dbReference>
<dbReference type="CDD" id="cd03230">
    <property type="entry name" value="ABC_DR_subfamily_A"/>
    <property type="match status" value="1"/>
</dbReference>
<dbReference type="eggNOG" id="COG1131">
    <property type="taxonomic scope" value="Bacteria"/>
</dbReference>
<comment type="similarity">
    <text evidence="1">Belongs to the ABC transporter superfamily.</text>
</comment>
<keyword evidence="2" id="KW-0813">Transport</keyword>
<dbReference type="SUPFAM" id="SSF52540">
    <property type="entry name" value="P-loop containing nucleoside triphosphate hydrolases"/>
    <property type="match status" value="1"/>
</dbReference>
<dbReference type="Gene3D" id="3.40.50.300">
    <property type="entry name" value="P-loop containing nucleotide triphosphate hydrolases"/>
    <property type="match status" value="1"/>
</dbReference>
<sequence>MLDVHPPLAAFVSVAKDYGNKRAVSDLSFHVQAGEIVGLLGPNGAGKSTSMKMLTGFIQATSGDIRVLDCDPGTDPESTQKHVGYLPESTPLYAEWTVDEFLKFSARSRNISRVQDAVNFASERSGLNEVRKQLIGTLSKGYRQRTCFAQSIIHDPSLLVLDEPTDGLDPNQKASMQAFIREMGKDKGILFSTHILSEAEAMCDRVLVLDRGMLVHDGDVASLKQRGQLRRQIRLQLSGVSADAFRACYSQLKEIETITVLSDAPHETAALLSLSAALSEQDAEALSLSIAAEAVKQKWPIIELKQEVSTISEAFASLTNN</sequence>
<evidence type="ECO:0000256" key="1">
    <source>
        <dbReference type="ARBA" id="ARBA00005417"/>
    </source>
</evidence>
<keyword evidence="3" id="KW-0547">Nucleotide-binding</keyword>
<evidence type="ECO:0000259" key="5">
    <source>
        <dbReference type="PROSITE" id="PS50893"/>
    </source>
</evidence>
<dbReference type="GO" id="GO:0016887">
    <property type="term" value="F:ATP hydrolysis activity"/>
    <property type="evidence" value="ECO:0007669"/>
    <property type="project" value="InterPro"/>
</dbReference>
<feature type="domain" description="ABC transporter" evidence="5">
    <location>
        <begin position="9"/>
        <end position="236"/>
    </location>
</feature>
<dbReference type="InterPro" id="IPR027417">
    <property type="entry name" value="P-loop_NTPase"/>
</dbReference>
<dbReference type="PANTHER" id="PTHR43335:SF4">
    <property type="entry name" value="ABC TRANSPORTER, ATP-BINDING PROTEIN"/>
    <property type="match status" value="1"/>
</dbReference>
<dbReference type="KEGG" id="caa:Caka_0467"/>
<dbReference type="OrthoDB" id="9775135at2"/>
<name>D5EN57_CORAD</name>
<dbReference type="HOGENOM" id="CLU_000604_1_2_0"/>
<dbReference type="Pfam" id="PF00005">
    <property type="entry name" value="ABC_tran"/>
    <property type="match status" value="1"/>
</dbReference>
<dbReference type="PANTHER" id="PTHR43335">
    <property type="entry name" value="ABC TRANSPORTER, ATP-BINDING PROTEIN"/>
    <property type="match status" value="1"/>
</dbReference>
<dbReference type="AlphaFoldDB" id="D5EN57"/>
<dbReference type="InterPro" id="IPR003593">
    <property type="entry name" value="AAA+_ATPase"/>
</dbReference>
<dbReference type="STRING" id="583355.Caka_0467"/>
<dbReference type="GO" id="GO:0005524">
    <property type="term" value="F:ATP binding"/>
    <property type="evidence" value="ECO:0007669"/>
    <property type="project" value="UniProtKB-KW"/>
</dbReference>
<proteinExistence type="inferred from homology"/>
<dbReference type="RefSeq" id="WP_013042217.1">
    <property type="nucleotide sequence ID" value="NC_014008.1"/>
</dbReference>